<reference evidence="2 3" key="1">
    <citation type="submission" date="2015-06" db="EMBL/GenBank/DDBJ databases">
        <title>Genome sequence of Pseudoalteromonas peptidolytica.</title>
        <authorList>
            <person name="Xie B.-B."/>
            <person name="Rong J.-C."/>
            <person name="Qin Q.-L."/>
            <person name="Zhang Y.-Z."/>
        </authorList>
    </citation>
    <scope>NUCLEOTIDE SEQUENCE [LARGE SCALE GENOMIC DNA]</scope>
    <source>
        <strain evidence="2 3">F12-50-A1</strain>
    </source>
</reference>
<dbReference type="PANTHER" id="PTHR43139">
    <property type="entry name" value="SI:DKEY-122A22.2"/>
    <property type="match status" value="1"/>
</dbReference>
<name>A0A8I0N149_9GAMM</name>
<comment type="caution">
    <text evidence="2">The sequence shown here is derived from an EMBL/GenBank/DDBJ whole genome shotgun (WGS) entry which is preliminary data.</text>
</comment>
<dbReference type="Proteomes" id="UP000660708">
    <property type="component" value="Unassembled WGS sequence"/>
</dbReference>
<dbReference type="PANTHER" id="PTHR43139:SF52">
    <property type="entry name" value="SI:DKEY-122A22.2"/>
    <property type="match status" value="1"/>
</dbReference>
<dbReference type="RefSeq" id="WP_167508285.1">
    <property type="nucleotide sequence ID" value="NZ_AQHF01000034.1"/>
</dbReference>
<dbReference type="EMBL" id="AQHF01000034">
    <property type="protein sequence ID" value="MBE0349047.1"/>
    <property type="molecule type" value="Genomic_DNA"/>
</dbReference>
<evidence type="ECO:0000259" key="1">
    <source>
        <dbReference type="Pfam" id="PF00561"/>
    </source>
</evidence>
<evidence type="ECO:0000313" key="3">
    <source>
        <dbReference type="Proteomes" id="UP000660708"/>
    </source>
</evidence>
<dbReference type="InterPro" id="IPR029058">
    <property type="entry name" value="AB_hydrolase_fold"/>
</dbReference>
<dbReference type="Gene3D" id="3.40.50.1820">
    <property type="entry name" value="alpha/beta hydrolase"/>
    <property type="match status" value="1"/>
</dbReference>
<dbReference type="InterPro" id="IPR000073">
    <property type="entry name" value="AB_hydrolase_1"/>
</dbReference>
<proteinExistence type="predicted"/>
<gene>
    <name evidence="2" type="ORF">PPEP_b0944</name>
</gene>
<sequence length="342" mass="38404">MLSKSKTVLSFCLFVLLLLSFGITYEQVSRNNTLLKYPANGSLVDIGSRFLHIDCRGEGTPIVILESGLDTLGSLSWSAVHDQLAQTTRTCAYDRAGIMWSDPRPRTNNLMQDIASDLNKALVISNEKPPYIMVGHSFGGVYITKFTELFEKKVAGIVLIDSPHPEQMDLVQDVEIPLILSLKNSVFQIVKPIMDIIGLTRIINNQASFAFPNQSQYHSEAVKAFAPLSDHTLSQEILNYSVGLKQIRSLRNFGDRPMFILGNIVNYTKMSDLQLANAGLSRDIVPAVMEQDRYMFNDQASWSSNSHLKLFHNTSHYIQFEKPTEVINTVLFVISEVKRQAD</sequence>
<dbReference type="InterPro" id="IPR052370">
    <property type="entry name" value="Meta-cleavage_hydrolase"/>
</dbReference>
<protein>
    <recommendedName>
        <fullName evidence="1">AB hydrolase-1 domain-containing protein</fullName>
    </recommendedName>
</protein>
<evidence type="ECO:0000313" key="2">
    <source>
        <dbReference type="EMBL" id="MBE0349047.1"/>
    </source>
</evidence>
<organism evidence="2 3">
    <name type="scientific">Pseudoalteromonas peptidolytica F12-50-A1</name>
    <dbReference type="NCBI Taxonomy" id="1315280"/>
    <lineage>
        <taxon>Bacteria</taxon>
        <taxon>Pseudomonadati</taxon>
        <taxon>Pseudomonadota</taxon>
        <taxon>Gammaproteobacteria</taxon>
        <taxon>Alteromonadales</taxon>
        <taxon>Pseudoalteromonadaceae</taxon>
        <taxon>Pseudoalteromonas</taxon>
    </lineage>
</organism>
<dbReference type="SUPFAM" id="SSF53474">
    <property type="entry name" value="alpha/beta-Hydrolases"/>
    <property type="match status" value="1"/>
</dbReference>
<keyword evidence="3" id="KW-1185">Reference proteome</keyword>
<accession>A0A8I0N149</accession>
<feature type="domain" description="AB hydrolase-1" evidence="1">
    <location>
        <begin position="61"/>
        <end position="166"/>
    </location>
</feature>
<dbReference type="AlphaFoldDB" id="A0A8I0N149"/>
<dbReference type="Pfam" id="PF00561">
    <property type="entry name" value="Abhydrolase_1"/>
    <property type="match status" value="1"/>
</dbReference>